<dbReference type="PANTHER" id="PTHR43133:SF62">
    <property type="entry name" value="RNA POLYMERASE SIGMA FACTOR SIGZ"/>
    <property type="match status" value="1"/>
</dbReference>
<gene>
    <name evidence="8" type="ORF">DVR12_15660</name>
</gene>
<dbReference type="GO" id="GO:0016987">
    <property type="term" value="F:sigma factor activity"/>
    <property type="evidence" value="ECO:0007669"/>
    <property type="project" value="UniProtKB-KW"/>
</dbReference>
<dbReference type="InterPro" id="IPR007627">
    <property type="entry name" value="RNA_pol_sigma70_r2"/>
</dbReference>
<dbReference type="SUPFAM" id="SSF88659">
    <property type="entry name" value="Sigma3 and sigma4 domains of RNA polymerase sigma factors"/>
    <property type="match status" value="1"/>
</dbReference>
<dbReference type="CDD" id="cd06171">
    <property type="entry name" value="Sigma70_r4"/>
    <property type="match status" value="1"/>
</dbReference>
<feature type="domain" description="RNA polymerase sigma-70 region 2" evidence="6">
    <location>
        <begin position="56"/>
        <end position="123"/>
    </location>
</feature>
<evidence type="ECO:0008006" key="10">
    <source>
        <dbReference type="Google" id="ProtNLM"/>
    </source>
</evidence>
<keyword evidence="3" id="KW-0731">Sigma factor</keyword>
<reference evidence="8 9" key="1">
    <citation type="submission" date="2018-07" db="EMBL/GenBank/DDBJ databases">
        <title>Chitinophaga K2CV101002-2 sp. nov., isolated from a monsoon evergreen broad-leaved forest soil.</title>
        <authorList>
            <person name="Lv Y."/>
        </authorList>
    </citation>
    <scope>NUCLEOTIDE SEQUENCE [LARGE SCALE GENOMIC DNA]</scope>
    <source>
        <strain evidence="8 9">GDMCC 1.1288</strain>
    </source>
</reference>
<dbReference type="Pfam" id="PF04542">
    <property type="entry name" value="Sigma70_r2"/>
    <property type="match status" value="1"/>
</dbReference>
<sequence length="208" mass="24203">MDYHPVFRIVALKKCWLLLNIIKSNISEVNLDNNNPHKDSGFVFLPENKEIIFNQLYDEHAPAIYKHLYDMLNNRNIAEEALQDTFLKVWNNLHKYDPKIASLFIWILWIARNTAIDIIRSKDFKNNKKNESLTDLPLPEGTLQEDNGIRPLAKLLKKEHSELIELSYFQGYTQAEISQILGIPLGTVKTRVSSAIRSLRKMMKSFGY</sequence>
<dbReference type="SUPFAM" id="SSF88946">
    <property type="entry name" value="Sigma2 domain of RNA polymerase sigma factors"/>
    <property type="match status" value="1"/>
</dbReference>
<dbReference type="GO" id="GO:0003677">
    <property type="term" value="F:DNA binding"/>
    <property type="evidence" value="ECO:0007669"/>
    <property type="project" value="UniProtKB-KW"/>
</dbReference>
<evidence type="ECO:0000256" key="1">
    <source>
        <dbReference type="ARBA" id="ARBA00010641"/>
    </source>
</evidence>
<evidence type="ECO:0000256" key="2">
    <source>
        <dbReference type="ARBA" id="ARBA00023015"/>
    </source>
</evidence>
<dbReference type="NCBIfam" id="TIGR02937">
    <property type="entry name" value="sigma70-ECF"/>
    <property type="match status" value="1"/>
</dbReference>
<organism evidence="8 9">
    <name type="scientific">Chitinophaga silvatica</name>
    <dbReference type="NCBI Taxonomy" id="2282649"/>
    <lineage>
        <taxon>Bacteria</taxon>
        <taxon>Pseudomonadati</taxon>
        <taxon>Bacteroidota</taxon>
        <taxon>Chitinophagia</taxon>
        <taxon>Chitinophagales</taxon>
        <taxon>Chitinophagaceae</taxon>
        <taxon>Chitinophaga</taxon>
    </lineage>
</organism>
<dbReference type="InterPro" id="IPR007630">
    <property type="entry name" value="RNA_pol_sigma70_r4"/>
</dbReference>
<comment type="similarity">
    <text evidence="1">Belongs to the sigma-70 factor family. ECF subfamily.</text>
</comment>
<evidence type="ECO:0000313" key="9">
    <source>
        <dbReference type="Proteomes" id="UP000260644"/>
    </source>
</evidence>
<feature type="domain" description="RNA polymerase sigma-70 region 4" evidence="7">
    <location>
        <begin position="156"/>
        <end position="201"/>
    </location>
</feature>
<evidence type="ECO:0000313" key="8">
    <source>
        <dbReference type="EMBL" id="RFS21337.1"/>
    </source>
</evidence>
<dbReference type="Proteomes" id="UP000260644">
    <property type="component" value="Unassembled WGS sequence"/>
</dbReference>
<evidence type="ECO:0000256" key="5">
    <source>
        <dbReference type="ARBA" id="ARBA00023163"/>
    </source>
</evidence>
<protein>
    <recommendedName>
        <fullName evidence="10">RNA polymerase sigma-70 factor, ECF subfamily</fullName>
    </recommendedName>
</protein>
<dbReference type="InterPro" id="IPR013325">
    <property type="entry name" value="RNA_pol_sigma_r2"/>
</dbReference>
<dbReference type="EMBL" id="QPMM01000008">
    <property type="protein sequence ID" value="RFS21337.1"/>
    <property type="molecule type" value="Genomic_DNA"/>
</dbReference>
<dbReference type="InterPro" id="IPR013324">
    <property type="entry name" value="RNA_pol_sigma_r3/r4-like"/>
</dbReference>
<dbReference type="Gene3D" id="1.10.10.10">
    <property type="entry name" value="Winged helix-like DNA-binding domain superfamily/Winged helix DNA-binding domain"/>
    <property type="match status" value="1"/>
</dbReference>
<evidence type="ECO:0000259" key="7">
    <source>
        <dbReference type="Pfam" id="PF04545"/>
    </source>
</evidence>
<keyword evidence="5" id="KW-0804">Transcription</keyword>
<evidence type="ECO:0000259" key="6">
    <source>
        <dbReference type="Pfam" id="PF04542"/>
    </source>
</evidence>
<dbReference type="Pfam" id="PF04545">
    <property type="entry name" value="Sigma70_r4"/>
    <property type="match status" value="1"/>
</dbReference>
<name>A0A3E1Y869_9BACT</name>
<evidence type="ECO:0000256" key="4">
    <source>
        <dbReference type="ARBA" id="ARBA00023125"/>
    </source>
</evidence>
<dbReference type="Gene3D" id="1.10.1740.10">
    <property type="match status" value="1"/>
</dbReference>
<keyword evidence="4" id="KW-0238">DNA-binding</keyword>
<accession>A0A3E1Y869</accession>
<dbReference type="GO" id="GO:0006352">
    <property type="term" value="P:DNA-templated transcription initiation"/>
    <property type="evidence" value="ECO:0007669"/>
    <property type="project" value="InterPro"/>
</dbReference>
<keyword evidence="9" id="KW-1185">Reference proteome</keyword>
<keyword evidence="2" id="KW-0805">Transcription regulation</keyword>
<dbReference type="InterPro" id="IPR039425">
    <property type="entry name" value="RNA_pol_sigma-70-like"/>
</dbReference>
<dbReference type="PANTHER" id="PTHR43133">
    <property type="entry name" value="RNA POLYMERASE ECF-TYPE SIGMA FACTO"/>
    <property type="match status" value="1"/>
</dbReference>
<proteinExistence type="inferred from homology"/>
<dbReference type="InterPro" id="IPR014284">
    <property type="entry name" value="RNA_pol_sigma-70_dom"/>
</dbReference>
<evidence type="ECO:0000256" key="3">
    <source>
        <dbReference type="ARBA" id="ARBA00023082"/>
    </source>
</evidence>
<dbReference type="InterPro" id="IPR036388">
    <property type="entry name" value="WH-like_DNA-bd_sf"/>
</dbReference>
<dbReference type="AlphaFoldDB" id="A0A3E1Y869"/>
<comment type="caution">
    <text evidence="8">The sequence shown here is derived from an EMBL/GenBank/DDBJ whole genome shotgun (WGS) entry which is preliminary data.</text>
</comment>